<dbReference type="PANTHER" id="PTHR43132:SF6">
    <property type="entry name" value="HTH-TYPE TRANSCRIPTIONAL REPRESSOR CZRA"/>
    <property type="match status" value="1"/>
</dbReference>
<name>A0ABT6WVT8_9ACTN</name>
<keyword evidence="1" id="KW-0805">Transcription regulation</keyword>
<comment type="caution">
    <text evidence="5">The sequence shown here is derived from an EMBL/GenBank/DDBJ whole genome shotgun (WGS) entry which is preliminary data.</text>
</comment>
<dbReference type="InterPro" id="IPR051011">
    <property type="entry name" value="Metal_resp_trans_reg"/>
</dbReference>
<evidence type="ECO:0000256" key="1">
    <source>
        <dbReference type="ARBA" id="ARBA00023015"/>
    </source>
</evidence>
<dbReference type="Proteomes" id="UP001241758">
    <property type="component" value="Unassembled WGS sequence"/>
</dbReference>
<dbReference type="SUPFAM" id="SSF46785">
    <property type="entry name" value="Winged helix' DNA-binding domain"/>
    <property type="match status" value="1"/>
</dbReference>
<dbReference type="Pfam" id="PF12840">
    <property type="entry name" value="HTH_20"/>
    <property type="match status" value="1"/>
</dbReference>
<dbReference type="Gene3D" id="1.10.10.10">
    <property type="entry name" value="Winged helix-like DNA-binding domain superfamily/Winged helix DNA-binding domain"/>
    <property type="match status" value="1"/>
</dbReference>
<dbReference type="PANTHER" id="PTHR43132">
    <property type="entry name" value="ARSENICAL RESISTANCE OPERON REPRESSOR ARSR-RELATED"/>
    <property type="match status" value="1"/>
</dbReference>
<dbReference type="InterPro" id="IPR036390">
    <property type="entry name" value="WH_DNA-bd_sf"/>
</dbReference>
<keyword evidence="2" id="KW-0238">DNA-binding</keyword>
<evidence type="ECO:0000313" key="5">
    <source>
        <dbReference type="EMBL" id="MDI6103746.1"/>
    </source>
</evidence>
<dbReference type="CDD" id="cd00090">
    <property type="entry name" value="HTH_ARSR"/>
    <property type="match status" value="1"/>
</dbReference>
<dbReference type="InterPro" id="IPR036388">
    <property type="entry name" value="WH-like_DNA-bd_sf"/>
</dbReference>
<evidence type="ECO:0000259" key="4">
    <source>
        <dbReference type="PROSITE" id="PS50987"/>
    </source>
</evidence>
<dbReference type="SMART" id="SM00418">
    <property type="entry name" value="HTH_ARSR"/>
    <property type="match status" value="1"/>
</dbReference>
<evidence type="ECO:0000256" key="3">
    <source>
        <dbReference type="ARBA" id="ARBA00023163"/>
    </source>
</evidence>
<gene>
    <name evidence="5" type="ORF">QLQ12_34545</name>
</gene>
<dbReference type="EMBL" id="JASCTH010000027">
    <property type="protein sequence ID" value="MDI6103746.1"/>
    <property type="molecule type" value="Genomic_DNA"/>
</dbReference>
<accession>A0ABT6WVT8</accession>
<organism evidence="5 6">
    <name type="scientific">Actinoplanes sandaracinus</name>
    <dbReference type="NCBI Taxonomy" id="3045177"/>
    <lineage>
        <taxon>Bacteria</taxon>
        <taxon>Bacillati</taxon>
        <taxon>Actinomycetota</taxon>
        <taxon>Actinomycetes</taxon>
        <taxon>Micromonosporales</taxon>
        <taxon>Micromonosporaceae</taxon>
        <taxon>Actinoplanes</taxon>
    </lineage>
</organism>
<evidence type="ECO:0000256" key="2">
    <source>
        <dbReference type="ARBA" id="ARBA00023125"/>
    </source>
</evidence>
<proteinExistence type="predicted"/>
<feature type="domain" description="HTH arsR-type" evidence="4">
    <location>
        <begin position="233"/>
        <end position="319"/>
    </location>
</feature>
<dbReference type="InterPro" id="IPR011991">
    <property type="entry name" value="ArsR-like_HTH"/>
</dbReference>
<keyword evidence="3" id="KW-0804">Transcription</keyword>
<protein>
    <submittedName>
        <fullName evidence="5">Winged helix-turn-helix domain-containing protein</fullName>
    </submittedName>
</protein>
<evidence type="ECO:0000313" key="6">
    <source>
        <dbReference type="Proteomes" id="UP001241758"/>
    </source>
</evidence>
<dbReference type="PROSITE" id="PS50987">
    <property type="entry name" value="HTH_ARSR_2"/>
    <property type="match status" value="1"/>
</dbReference>
<sequence length="319" mass="34356">MTLIRLGPEALRASRFALSPLAETLSRLIVLRLEIDGGRPGADAAALARWLDGDPFAAGLLRLVSATKYLPDFVAIPPASMSTRLADELAVMRGFTDARARATVAESVRFAWKTDHTGWVETDGVAGRVADVFARGWERFVEPDWARRRAVMERDIRHRAGVLALSGWRHAIDGVGKVRWAGPDAIRFSAQGHEDRIVGAEGLVLVPHTGTVGQWTCEDGSRIALVYPARGALDQPRIVPGGVGRLIGAGRARILAQLRAPATPSQLAVLLGVSLGTVSGHLAALREAGVVVGRRSGRTVYYERTPLGDDLAAMTQRRM</sequence>
<dbReference type="InterPro" id="IPR001845">
    <property type="entry name" value="HTH_ArsR_DNA-bd_dom"/>
</dbReference>
<reference evidence="5 6" key="1">
    <citation type="submission" date="2023-05" db="EMBL/GenBank/DDBJ databases">
        <title>Actinoplanes sp. NEAU-A12 genome sequencing.</title>
        <authorList>
            <person name="Wang Z.-S."/>
        </authorList>
    </citation>
    <scope>NUCLEOTIDE SEQUENCE [LARGE SCALE GENOMIC DNA]</scope>
    <source>
        <strain evidence="5 6">NEAU-A12</strain>
    </source>
</reference>
<keyword evidence="6" id="KW-1185">Reference proteome</keyword>
<dbReference type="RefSeq" id="WP_282764964.1">
    <property type="nucleotide sequence ID" value="NZ_JASCTH010000027.1"/>
</dbReference>